<dbReference type="STRING" id="454130.A0A0U5CBQ5"/>
<protein>
    <recommendedName>
        <fullName evidence="4">NACHT domain-containing protein</fullName>
    </recommendedName>
</protein>
<reference evidence="6" key="1">
    <citation type="journal article" date="2016" name="Genome Announc.">
        <title>Draft genome sequences of fungus Aspergillus calidoustus.</title>
        <authorList>
            <person name="Horn F."/>
            <person name="Linde J."/>
            <person name="Mattern D.J."/>
            <person name="Walther G."/>
            <person name="Guthke R."/>
            <person name="Scherlach K."/>
            <person name="Martin K."/>
            <person name="Brakhage A.A."/>
            <person name="Petzke L."/>
            <person name="Valiante V."/>
        </authorList>
    </citation>
    <scope>NUCLEOTIDE SEQUENCE [LARGE SCALE GENOMIC DNA]</scope>
    <source>
        <strain evidence="6">SF006504</strain>
    </source>
</reference>
<evidence type="ECO:0000256" key="1">
    <source>
        <dbReference type="ARBA" id="ARBA00022574"/>
    </source>
</evidence>
<dbReference type="PANTHER" id="PTHR46082:SF6">
    <property type="entry name" value="AAA+ ATPASE DOMAIN-CONTAINING PROTEIN-RELATED"/>
    <property type="match status" value="1"/>
</dbReference>
<feature type="repeat" description="WD" evidence="3">
    <location>
        <begin position="1112"/>
        <end position="1143"/>
    </location>
</feature>
<dbReference type="SUPFAM" id="SSF50998">
    <property type="entry name" value="Quinoprotein alcohol dehydrogenase-like"/>
    <property type="match status" value="1"/>
</dbReference>
<dbReference type="InterPro" id="IPR035994">
    <property type="entry name" value="Nucleoside_phosphorylase_sf"/>
</dbReference>
<feature type="domain" description="NACHT" evidence="4">
    <location>
        <begin position="419"/>
        <end position="577"/>
    </location>
</feature>
<proteinExistence type="predicted"/>
<dbReference type="EMBL" id="CDMC01000008">
    <property type="protein sequence ID" value="CEL06890.1"/>
    <property type="molecule type" value="Genomic_DNA"/>
</dbReference>
<accession>A0A0U5CBQ5</accession>
<dbReference type="InterPro" id="IPR019775">
    <property type="entry name" value="WD40_repeat_CS"/>
</dbReference>
<sequence length="1571" mass="175285">MAHARYAPDPAQFEIAFLCVLLEERNAIALALDGQYERSGIVYPRGSGDTNAYTTGWIGNYDVVIVYLPGVGNIGSAAAAASIPRTFPGIKLAIVVGVCGVNPHARNNNGQEVVLGDVVVSTTVLRSSYGHQYSDAFALGREEDTLRLAPLAIRTFLRQLETIIVIQNLEQKTALYSEKILDRGLRPRGQYPGPENDILFDPEYRHKHWVEDECETCAHCQHRTHQVCSRALRAPCSELGCDMRYLVPRQRLRLASGFRPDGTPIRDRGQVERARQPSIWFGKFASGESVMKSAYHRDQLVEQHGVMGFEMEGAGSWDYIPTIIVKGACDYADSHKNKVWQQYSAITAAACARAIVEQWRSDSVRETPAILDTIKDIPRVMEACFDSQKLQDIQTCLTNTRVALLEEVYQWAMRPDSQPVFWIQGVAGTGKTTIAKTIAETLQKEESLGGSFFFSRQGGDRRNAEKFFGTLAYQLAIRAFPAHHPMVQFRSLVHEAIKSHPDIFGKAYREQWEQLILHPMLQLDQRNASPRCEFVIFVIDAVDECEPNTDVSLILELLIQASRLKTFHLRFLLTGRPEECIHYGFRRLGHHLDQIILHQIESSVVNTDIRTFVEHEFAMIQEQHRWRGWYTHDQIEAVVAKSAGLFIYAATLSRYLKKSLYPHKALTQFLTRDSSSMPHLSQMYTLILAQSAPGPSEEAIDDTEREYYRIIVGSFAVLFDTLSVNSVHRLLASAWTFAEPANGPADIEATLVRLGSVIDIPYDSHGNVDSDTPIRIFHPSFREFLLDERQPPLQDLQLDSSALHEGLLNGCVNLMNRCLRRNMCRLPVPDFDPSTLSREVLEFYIPHEVQYACKYWIAHAEKLSRRSLELALVNGGAVHRFLEKTSLYWIEAMGLLGLVPQAVASTVILKSLTNDFENSSNSSDLVRDLQRFLVTHRMIIADAPLQIYCSALLFCPGSSIMKRLFANDLPRWLLRPPDVAQSWPAAITYEAGSFVNSIDFTLDGKILVSGGLNGLLSFWDTETGFLKETIHTKFEGIMSIALLHGTNRVIVGSYRKVSLYDTITGLELSTQDEPTDTLVHHMSVSHDSKLIATARTQIGIWDADLSCLQHVLTGYTDGVTCLSFSPNNESVIAGSSVGLIRIYCCATGALQRTLEAHVGDVRSVSVCPARESYATADRESIQIRDASEHQLLRRIDFTASRNPLIALSPDGTRLAGECNYSDIRIWDMNIASAFCTLKPRAGGIHQLKFSSDSRLLASASAQGVKIWDLTQTISVDGFDFQASALGSMKISPDGTMLASFSSNSTLEVCSLASRSATPVLSVDEDIFTDIAFAPDGCLLAVSSLDSVRVLDTRNWHLHSFWAGLDDPCTLSFSADGKHLAVAGDSGVEIWDTQNGELVATPSLRGIEYVDVVAFAPSGQCLAFVNWESLYVVDLEDEERYNFPMGRFGQINAMSFSPDGVYIVCRNTDGETKAFRLPRESAQPGVWMLEDVPDNFLIAPRTLMGGREARWAIRGRWITFSGQAIMYLPDDRLVRHCDVFGDTIAIDSASGHRTILQFRTLDEYVLDLDSSE</sequence>
<evidence type="ECO:0000313" key="6">
    <source>
        <dbReference type="Proteomes" id="UP000054771"/>
    </source>
</evidence>
<dbReference type="InterPro" id="IPR001680">
    <property type="entry name" value="WD40_rpt"/>
</dbReference>
<dbReference type="Proteomes" id="UP000054771">
    <property type="component" value="Unassembled WGS sequence"/>
</dbReference>
<dbReference type="PROSITE" id="PS00678">
    <property type="entry name" value="WD_REPEATS_1"/>
    <property type="match status" value="1"/>
</dbReference>
<dbReference type="Gene3D" id="2.130.10.10">
    <property type="entry name" value="YVTN repeat-like/Quinoprotein amine dehydrogenase"/>
    <property type="match status" value="3"/>
</dbReference>
<keyword evidence="6" id="KW-1185">Reference proteome</keyword>
<organism evidence="5 6">
    <name type="scientific">Aspergillus calidoustus</name>
    <dbReference type="NCBI Taxonomy" id="454130"/>
    <lineage>
        <taxon>Eukaryota</taxon>
        <taxon>Fungi</taxon>
        <taxon>Dikarya</taxon>
        <taxon>Ascomycota</taxon>
        <taxon>Pezizomycotina</taxon>
        <taxon>Eurotiomycetes</taxon>
        <taxon>Eurotiomycetidae</taxon>
        <taxon>Eurotiales</taxon>
        <taxon>Aspergillaceae</taxon>
        <taxon>Aspergillus</taxon>
        <taxon>Aspergillus subgen. Nidulantes</taxon>
    </lineage>
</organism>
<dbReference type="PANTHER" id="PTHR46082">
    <property type="entry name" value="ATP/GTP-BINDING PROTEIN-RELATED"/>
    <property type="match status" value="1"/>
</dbReference>
<dbReference type="CDD" id="cd00200">
    <property type="entry name" value="WD40"/>
    <property type="match status" value="1"/>
</dbReference>
<dbReference type="Gene3D" id="3.40.50.1580">
    <property type="entry name" value="Nucleoside phosphorylase domain"/>
    <property type="match status" value="1"/>
</dbReference>
<dbReference type="SUPFAM" id="SSF53167">
    <property type="entry name" value="Purine and uridine phosphorylases"/>
    <property type="match status" value="1"/>
</dbReference>
<keyword evidence="2" id="KW-0677">Repeat</keyword>
<feature type="repeat" description="WD" evidence="3">
    <location>
        <begin position="995"/>
        <end position="1029"/>
    </location>
</feature>
<evidence type="ECO:0000256" key="3">
    <source>
        <dbReference type="PROSITE-ProRule" id="PRU00221"/>
    </source>
</evidence>
<dbReference type="InterPro" id="IPR007111">
    <property type="entry name" value="NACHT_NTPase"/>
</dbReference>
<dbReference type="InterPro" id="IPR027417">
    <property type="entry name" value="P-loop_NTPase"/>
</dbReference>
<dbReference type="SUPFAM" id="SSF52540">
    <property type="entry name" value="P-loop containing nucleoside triphosphate hydrolases"/>
    <property type="match status" value="1"/>
</dbReference>
<dbReference type="InterPro" id="IPR036322">
    <property type="entry name" value="WD40_repeat_dom_sf"/>
</dbReference>
<name>A0A0U5CBQ5_ASPCI</name>
<dbReference type="GO" id="GO:0009116">
    <property type="term" value="P:nucleoside metabolic process"/>
    <property type="evidence" value="ECO:0007669"/>
    <property type="project" value="InterPro"/>
</dbReference>
<dbReference type="PROSITE" id="PS50082">
    <property type="entry name" value="WD_REPEATS_2"/>
    <property type="match status" value="2"/>
</dbReference>
<dbReference type="InterPro" id="IPR011047">
    <property type="entry name" value="Quinoprotein_ADH-like_sf"/>
</dbReference>
<evidence type="ECO:0000256" key="2">
    <source>
        <dbReference type="ARBA" id="ARBA00022737"/>
    </source>
</evidence>
<dbReference type="InterPro" id="IPR056884">
    <property type="entry name" value="NPHP3-like_N"/>
</dbReference>
<evidence type="ECO:0000259" key="4">
    <source>
        <dbReference type="PROSITE" id="PS50837"/>
    </source>
</evidence>
<dbReference type="InterPro" id="IPR053137">
    <property type="entry name" value="NLR-like"/>
</dbReference>
<dbReference type="InterPro" id="IPR015943">
    <property type="entry name" value="WD40/YVTN_repeat-like_dom_sf"/>
</dbReference>
<dbReference type="SUPFAM" id="SSF50978">
    <property type="entry name" value="WD40 repeat-like"/>
    <property type="match status" value="1"/>
</dbReference>
<dbReference type="Pfam" id="PF00400">
    <property type="entry name" value="WD40"/>
    <property type="match status" value="3"/>
</dbReference>
<keyword evidence="1 3" id="KW-0853">WD repeat</keyword>
<dbReference type="PROSITE" id="PS50837">
    <property type="entry name" value="NACHT"/>
    <property type="match status" value="1"/>
</dbReference>
<dbReference type="Pfam" id="PF24883">
    <property type="entry name" value="NPHP3_N"/>
    <property type="match status" value="1"/>
</dbReference>
<gene>
    <name evidence="5" type="ORF">ASPCAL10059</name>
</gene>
<dbReference type="Gene3D" id="3.40.50.300">
    <property type="entry name" value="P-loop containing nucleotide triphosphate hydrolases"/>
    <property type="match status" value="1"/>
</dbReference>
<dbReference type="GO" id="GO:0003824">
    <property type="term" value="F:catalytic activity"/>
    <property type="evidence" value="ECO:0007669"/>
    <property type="project" value="InterPro"/>
</dbReference>
<dbReference type="OrthoDB" id="674604at2759"/>
<evidence type="ECO:0000313" key="5">
    <source>
        <dbReference type="EMBL" id="CEL06890.1"/>
    </source>
</evidence>
<dbReference type="SMART" id="SM00320">
    <property type="entry name" value="WD40"/>
    <property type="match status" value="10"/>
</dbReference>